<dbReference type="AlphaFoldDB" id="A0A2K3NTK5"/>
<dbReference type="Gene3D" id="2.120.10.10">
    <property type="match status" value="2"/>
</dbReference>
<name>A0A2K3NTK5_TRIPR</name>
<dbReference type="Proteomes" id="UP000236291">
    <property type="component" value="Unassembled WGS sequence"/>
</dbReference>
<accession>A0A2K3NTK5</accession>
<evidence type="ECO:0000313" key="2">
    <source>
        <dbReference type="EMBL" id="PNY06370.1"/>
    </source>
</evidence>
<dbReference type="SUPFAM" id="SSF50939">
    <property type="entry name" value="Sialidases"/>
    <property type="match status" value="2"/>
</dbReference>
<sequence length="681" mass="75818">MENECQIKGPLVEELTFLEGSAPFNSCHASTIVEVDKDHFLIAYFGGTSEGAPDVKIWLQTYKNGIWQSPVIADEQPNVPMWNPVLFKLPSDELLLFYKIGQEVQKWSGFVKRSHDKGVTWTEREQLPPGILGPIKNKPILLENDRLICGSSVESWNSWGAWVEVTTDFGKSWSKHGPIYIENEPLSVIQPVPYQTADGKLRVLLRSFDGIGRVCISESSDGGQTWGYAKPTQLPNPNSGIDGVKLTDGRILLVYNTTSRGVLKVALSNDDGDSWYEALTLEDSSGMEFSYPAVIQASDGLIHITYTYKRTQIKSFSSTVEPNQPSTMSLVLSFVHIAFLISTITHTAYSFSGGNSTTLEGHNNGYIKGPVVEYFTFPAKSVPFDSCHASTIVEVGKGHFLVAYFGGTSEGAPDVKIWLQTYKNEIWQAPIVGDEEPNVPMWNPVLFKHPSNVLLLFYRIGLDVQKWSGFMKRSYDKGITWTEREQLPPGILGPIKNKPLLLENGDLLCGSSVESWNSWGSWAEVTTDFGKTWRKYGPIYIKNKTLGVIQPVPYQTAKGTLRVLLRSFTGIGRVYMSESFDGGKTWGYAQPTQLPNPNSGIDGIKLKDGRILIAYNTISRGVLKLALSEDDGDSWHEALTLEDTVGMEFSYPAVIQASDGRVHVTYTYNRTQIKHVVVRPR</sequence>
<dbReference type="CDD" id="cd15482">
    <property type="entry name" value="Sialidase_non-viral"/>
    <property type="match status" value="2"/>
</dbReference>
<feature type="domain" description="Sialidase" evidence="1">
    <location>
        <begin position="398"/>
        <end position="664"/>
    </location>
</feature>
<comment type="caution">
    <text evidence="2">The sequence shown here is derived from an EMBL/GenBank/DDBJ whole genome shotgun (WGS) entry which is preliminary data.</text>
</comment>
<dbReference type="InterPro" id="IPR036278">
    <property type="entry name" value="Sialidase_sf"/>
</dbReference>
<dbReference type="Pfam" id="PF13088">
    <property type="entry name" value="BNR_2"/>
    <property type="match status" value="2"/>
</dbReference>
<proteinExistence type="predicted"/>
<evidence type="ECO:0000313" key="3">
    <source>
        <dbReference type="Proteomes" id="UP000236291"/>
    </source>
</evidence>
<reference evidence="2 3" key="1">
    <citation type="journal article" date="2014" name="Am. J. Bot.">
        <title>Genome assembly and annotation for red clover (Trifolium pratense; Fabaceae).</title>
        <authorList>
            <person name="Istvanek J."/>
            <person name="Jaros M."/>
            <person name="Krenek A."/>
            <person name="Repkova J."/>
        </authorList>
    </citation>
    <scope>NUCLEOTIDE SEQUENCE [LARGE SCALE GENOMIC DNA]</scope>
    <source>
        <strain evidence="3">cv. Tatra</strain>
        <tissue evidence="2">Young leaves</tissue>
    </source>
</reference>
<dbReference type="PANTHER" id="PTHR43752:SF4">
    <property type="entry name" value="ALPHA-RHAMNOSIDASE-LIKE PROTEIN"/>
    <property type="match status" value="1"/>
</dbReference>
<dbReference type="InterPro" id="IPR011040">
    <property type="entry name" value="Sialidase"/>
</dbReference>
<dbReference type="EMBL" id="ASHM01001274">
    <property type="protein sequence ID" value="PNY06370.1"/>
    <property type="molecule type" value="Genomic_DNA"/>
</dbReference>
<feature type="domain" description="Sialidase" evidence="1">
    <location>
        <begin position="39"/>
        <end position="304"/>
    </location>
</feature>
<evidence type="ECO:0000259" key="1">
    <source>
        <dbReference type="Pfam" id="PF13088"/>
    </source>
</evidence>
<dbReference type="PANTHER" id="PTHR43752">
    <property type="entry name" value="BNR/ASP-BOX REPEAT FAMILY PROTEIN"/>
    <property type="match status" value="1"/>
</dbReference>
<gene>
    <name evidence="2" type="ORF">L195_g002835</name>
</gene>
<protein>
    <recommendedName>
        <fullName evidence="1">Sialidase domain-containing protein</fullName>
    </recommendedName>
</protein>
<reference evidence="2 3" key="2">
    <citation type="journal article" date="2017" name="Front. Plant Sci.">
        <title>Gene Classification and Mining of Molecular Markers Useful in Red Clover (Trifolium pratense) Breeding.</title>
        <authorList>
            <person name="Istvanek J."/>
            <person name="Dluhosova J."/>
            <person name="Dluhos P."/>
            <person name="Patkova L."/>
            <person name="Nedelnik J."/>
            <person name="Repkova J."/>
        </authorList>
    </citation>
    <scope>NUCLEOTIDE SEQUENCE [LARGE SCALE GENOMIC DNA]</scope>
    <source>
        <strain evidence="3">cv. Tatra</strain>
        <tissue evidence="2">Young leaves</tissue>
    </source>
</reference>
<organism evidence="2 3">
    <name type="scientific">Trifolium pratense</name>
    <name type="common">Red clover</name>
    <dbReference type="NCBI Taxonomy" id="57577"/>
    <lineage>
        <taxon>Eukaryota</taxon>
        <taxon>Viridiplantae</taxon>
        <taxon>Streptophyta</taxon>
        <taxon>Embryophyta</taxon>
        <taxon>Tracheophyta</taxon>
        <taxon>Spermatophyta</taxon>
        <taxon>Magnoliopsida</taxon>
        <taxon>eudicotyledons</taxon>
        <taxon>Gunneridae</taxon>
        <taxon>Pentapetalae</taxon>
        <taxon>rosids</taxon>
        <taxon>fabids</taxon>
        <taxon>Fabales</taxon>
        <taxon>Fabaceae</taxon>
        <taxon>Papilionoideae</taxon>
        <taxon>50 kb inversion clade</taxon>
        <taxon>NPAAA clade</taxon>
        <taxon>Hologalegina</taxon>
        <taxon>IRL clade</taxon>
        <taxon>Trifolieae</taxon>
        <taxon>Trifolium</taxon>
    </lineage>
</organism>